<dbReference type="Gene3D" id="3.90.1570.30">
    <property type="match status" value="1"/>
</dbReference>
<keyword evidence="3" id="KW-1185">Reference proteome</keyword>
<feature type="non-terminal residue" evidence="2">
    <location>
        <position position="176"/>
    </location>
</feature>
<comment type="caution">
    <text evidence="2">The sequence shown here is derived from an EMBL/GenBank/DDBJ whole genome shotgun (WGS) entry which is preliminary data.</text>
</comment>
<feature type="domain" description="Type I restriction enzyme R protein N-terminal" evidence="1">
    <location>
        <begin position="46"/>
        <end position="109"/>
    </location>
</feature>
<sequence>MNEAETRAELIDPALKAAGWGVIPDSRIRREVIAPGRLLGGGKRAKPEYADYVLVYRNQKLAVIEAKKRELRDTEGVGQAKKYAEKLQIRFAYSTNGMGIYQIDMLTGAEGYISEYPTPDELWEATFSKANEWRDRFAVIPFEDKSGTWEARYYQHNAITQVLEAIAAGRDRILLT</sequence>
<dbReference type="InterPro" id="IPR029464">
    <property type="entry name" value="HSDR_N"/>
</dbReference>
<evidence type="ECO:0000313" key="2">
    <source>
        <dbReference type="EMBL" id="MCT7969009.1"/>
    </source>
</evidence>
<evidence type="ECO:0000259" key="1">
    <source>
        <dbReference type="Pfam" id="PF13588"/>
    </source>
</evidence>
<name>A0ABT2MW93_9CYAN</name>
<dbReference type="InterPro" id="IPR027417">
    <property type="entry name" value="P-loop_NTPase"/>
</dbReference>
<dbReference type="Proteomes" id="UP001525890">
    <property type="component" value="Unassembled WGS sequence"/>
</dbReference>
<organism evidence="2 3">
    <name type="scientific">Laspinema palackyanum D2a</name>
    <dbReference type="NCBI Taxonomy" id="2953684"/>
    <lineage>
        <taxon>Bacteria</taxon>
        <taxon>Bacillati</taxon>
        <taxon>Cyanobacteriota</taxon>
        <taxon>Cyanophyceae</taxon>
        <taxon>Oscillatoriophycideae</taxon>
        <taxon>Oscillatoriales</taxon>
        <taxon>Laspinemataceae</taxon>
        <taxon>Laspinema</taxon>
        <taxon>Laspinema palackyanum</taxon>
    </lineage>
</organism>
<dbReference type="Gene3D" id="3.40.50.300">
    <property type="entry name" value="P-loop containing nucleotide triphosphate hydrolases"/>
    <property type="match status" value="1"/>
</dbReference>
<dbReference type="Pfam" id="PF13588">
    <property type="entry name" value="HSDR_N_2"/>
    <property type="match status" value="1"/>
</dbReference>
<evidence type="ECO:0000313" key="3">
    <source>
        <dbReference type="Proteomes" id="UP001525890"/>
    </source>
</evidence>
<proteinExistence type="predicted"/>
<reference evidence="2 3" key="1">
    <citation type="journal article" date="2022" name="Front. Microbiol.">
        <title>High genomic differentiation and limited gene flow indicate recent cryptic speciation within the genus Laspinema (cyanobacteria).</title>
        <authorList>
            <person name="Stanojkovic A."/>
            <person name="Skoupy S."/>
            <person name="Skaloud P."/>
            <person name="Dvorak P."/>
        </authorList>
    </citation>
    <scope>NUCLEOTIDE SEQUENCE [LARGE SCALE GENOMIC DNA]</scope>
    <source>
        <strain evidence="2 3">D2a</strain>
    </source>
</reference>
<gene>
    <name evidence="2" type="ORF">NG799_22100</name>
</gene>
<protein>
    <submittedName>
        <fullName evidence="2">Type I restriction enzyme HsdR N-terminal domain-containing protein</fullName>
    </submittedName>
</protein>
<accession>A0ABT2MW93</accession>
<dbReference type="EMBL" id="JAMXFF010000040">
    <property type="protein sequence ID" value="MCT7969009.1"/>
    <property type="molecule type" value="Genomic_DNA"/>
</dbReference>